<keyword evidence="3" id="KW-1185">Reference proteome</keyword>
<proteinExistence type="predicted"/>
<dbReference type="Proteomes" id="UP000314294">
    <property type="component" value="Unassembled WGS sequence"/>
</dbReference>
<feature type="region of interest" description="Disordered" evidence="1">
    <location>
        <begin position="1"/>
        <end position="56"/>
    </location>
</feature>
<evidence type="ECO:0000313" key="2">
    <source>
        <dbReference type="EMBL" id="TNN73319.1"/>
    </source>
</evidence>
<sequence length="185" mass="20909">MRGSCTHTPFTATQEPRPKAQASRWTSRAMLQPDQGEESVKKKKRKRKKPPRMVPPLLRRQCIPDYSCDEMSVEASRVIISKPNNSEHQCIQTSQGQVPSVVDKAGHDPSQLQQHHPDTVGVLPLGQCSHRIHVNLQGREQTPAHGPISHTFLAFFQLLQEPEIARDFDNCLKTQNASRSDFTRT</sequence>
<feature type="compositionally biased region" description="Basic residues" evidence="1">
    <location>
        <begin position="41"/>
        <end position="51"/>
    </location>
</feature>
<gene>
    <name evidence="2" type="ORF">EYF80_016482</name>
</gene>
<comment type="caution">
    <text evidence="2">The sequence shown here is derived from an EMBL/GenBank/DDBJ whole genome shotgun (WGS) entry which is preliminary data.</text>
</comment>
<evidence type="ECO:0000256" key="1">
    <source>
        <dbReference type="SAM" id="MobiDB-lite"/>
    </source>
</evidence>
<reference evidence="2 3" key="1">
    <citation type="submission" date="2019-03" db="EMBL/GenBank/DDBJ databases">
        <title>First draft genome of Liparis tanakae, snailfish: a comprehensive survey of snailfish specific genes.</title>
        <authorList>
            <person name="Kim W."/>
            <person name="Song I."/>
            <person name="Jeong J.-H."/>
            <person name="Kim D."/>
            <person name="Kim S."/>
            <person name="Ryu S."/>
            <person name="Song J.Y."/>
            <person name="Lee S.K."/>
        </authorList>
    </citation>
    <scope>NUCLEOTIDE SEQUENCE [LARGE SCALE GENOMIC DNA]</scope>
    <source>
        <tissue evidence="2">Muscle</tissue>
    </source>
</reference>
<dbReference type="EMBL" id="SRLO01000126">
    <property type="protein sequence ID" value="TNN73319.1"/>
    <property type="molecule type" value="Genomic_DNA"/>
</dbReference>
<feature type="compositionally biased region" description="Polar residues" evidence="1">
    <location>
        <begin position="1"/>
        <end position="14"/>
    </location>
</feature>
<name>A0A4Z2I5I9_9TELE</name>
<organism evidence="2 3">
    <name type="scientific">Liparis tanakae</name>
    <name type="common">Tanaka's snailfish</name>
    <dbReference type="NCBI Taxonomy" id="230148"/>
    <lineage>
        <taxon>Eukaryota</taxon>
        <taxon>Metazoa</taxon>
        <taxon>Chordata</taxon>
        <taxon>Craniata</taxon>
        <taxon>Vertebrata</taxon>
        <taxon>Euteleostomi</taxon>
        <taxon>Actinopterygii</taxon>
        <taxon>Neopterygii</taxon>
        <taxon>Teleostei</taxon>
        <taxon>Neoteleostei</taxon>
        <taxon>Acanthomorphata</taxon>
        <taxon>Eupercaria</taxon>
        <taxon>Perciformes</taxon>
        <taxon>Cottioidei</taxon>
        <taxon>Cottales</taxon>
        <taxon>Liparidae</taxon>
        <taxon>Liparis</taxon>
    </lineage>
</organism>
<evidence type="ECO:0000313" key="3">
    <source>
        <dbReference type="Proteomes" id="UP000314294"/>
    </source>
</evidence>
<dbReference type="AlphaFoldDB" id="A0A4Z2I5I9"/>
<accession>A0A4Z2I5I9</accession>
<protein>
    <submittedName>
        <fullName evidence="2">Uncharacterized protein</fullName>
    </submittedName>
</protein>